<dbReference type="EMBL" id="VPFL01000045">
    <property type="protein sequence ID" value="TXF09893.1"/>
    <property type="molecule type" value="Genomic_DNA"/>
</dbReference>
<evidence type="ECO:0000256" key="3">
    <source>
        <dbReference type="ARBA" id="ARBA00022723"/>
    </source>
</evidence>
<comment type="similarity">
    <text evidence="5">Belongs to the PINc/VapC protein family.</text>
</comment>
<dbReference type="InterPro" id="IPR006226">
    <property type="entry name" value="Mtu_PIN"/>
</dbReference>
<evidence type="ECO:0000256" key="2">
    <source>
        <dbReference type="ARBA" id="ARBA00022722"/>
    </source>
</evidence>
<accession>A0A5C7ESF4</accession>
<keyword evidence="5" id="KW-0800">Toxin</keyword>
<sequence>MIAVDTNVLIYAHREELAQHTQALAWLKSLAEGSAPWGLPVFCVGEFVRVVTHPRVFDPPSTLEQATGALEALLASPTLRVLTPGDDYVAHFLQCTREADARGNVAFDAQIVAVCREHGCNTLLTLDRDFARFKNFKTLSLADPPP</sequence>
<dbReference type="RefSeq" id="WP_147801277.1">
    <property type="nucleotide sequence ID" value="NZ_VPFL01000045.1"/>
</dbReference>
<dbReference type="InterPro" id="IPR002716">
    <property type="entry name" value="PIN_dom"/>
</dbReference>
<comment type="function">
    <text evidence="5">Toxic component of a toxin-antitoxin (TA) system. An RNase.</text>
</comment>
<evidence type="ECO:0000256" key="4">
    <source>
        <dbReference type="ARBA" id="ARBA00022801"/>
    </source>
</evidence>
<dbReference type="GO" id="GO:0090729">
    <property type="term" value="F:toxin activity"/>
    <property type="evidence" value="ECO:0007669"/>
    <property type="project" value="UniProtKB-KW"/>
</dbReference>
<comment type="cofactor">
    <cofactor evidence="5">
        <name>Mg(2+)</name>
        <dbReference type="ChEBI" id="CHEBI:18420"/>
    </cofactor>
</comment>
<gene>
    <name evidence="5" type="primary">vapC</name>
    <name evidence="7" type="ORF">FR698_16460</name>
</gene>
<keyword evidence="2 5" id="KW-0540">Nuclease</keyword>
<dbReference type="GO" id="GO:0000287">
    <property type="term" value="F:magnesium ion binding"/>
    <property type="evidence" value="ECO:0007669"/>
    <property type="project" value="UniProtKB-UniRule"/>
</dbReference>
<evidence type="ECO:0000259" key="6">
    <source>
        <dbReference type="Pfam" id="PF01850"/>
    </source>
</evidence>
<comment type="caution">
    <text evidence="7">The sequence shown here is derived from an EMBL/GenBank/DDBJ whole genome shotgun (WGS) entry which is preliminary data.</text>
</comment>
<keyword evidence="1 5" id="KW-1277">Toxin-antitoxin system</keyword>
<evidence type="ECO:0000313" key="7">
    <source>
        <dbReference type="EMBL" id="TXF09893.1"/>
    </source>
</evidence>
<dbReference type="OrthoDB" id="556169at2"/>
<dbReference type="GO" id="GO:0016788">
    <property type="term" value="F:hydrolase activity, acting on ester bonds"/>
    <property type="evidence" value="ECO:0007669"/>
    <property type="project" value="InterPro"/>
</dbReference>
<name>A0A5C7ESF4_9PROT</name>
<dbReference type="Gene3D" id="3.40.50.1010">
    <property type="entry name" value="5'-nuclease"/>
    <property type="match status" value="1"/>
</dbReference>
<keyword evidence="5" id="KW-0460">Magnesium</keyword>
<dbReference type="SUPFAM" id="SSF88723">
    <property type="entry name" value="PIN domain-like"/>
    <property type="match status" value="1"/>
</dbReference>
<dbReference type="InterPro" id="IPR029060">
    <property type="entry name" value="PIN-like_dom_sf"/>
</dbReference>
<keyword evidence="3 5" id="KW-0479">Metal-binding</keyword>
<dbReference type="Pfam" id="PF01850">
    <property type="entry name" value="PIN"/>
    <property type="match status" value="1"/>
</dbReference>
<feature type="binding site" evidence="5">
    <location>
        <position position="5"/>
    </location>
    <ligand>
        <name>Mg(2+)</name>
        <dbReference type="ChEBI" id="CHEBI:18420"/>
    </ligand>
</feature>
<dbReference type="GO" id="GO:0045926">
    <property type="term" value="P:negative regulation of growth"/>
    <property type="evidence" value="ECO:0007669"/>
    <property type="project" value="UniProtKB-ARBA"/>
</dbReference>
<dbReference type="NCBIfam" id="TIGR00028">
    <property type="entry name" value="Mtu_PIN_fam"/>
    <property type="match status" value="1"/>
</dbReference>
<protein>
    <recommendedName>
        <fullName evidence="5">Ribonuclease VapC</fullName>
        <shortName evidence="5">RNase VapC</shortName>
        <ecNumber evidence="5">3.1.-.-</ecNumber>
    </recommendedName>
    <alternativeName>
        <fullName evidence="5">Toxin VapC</fullName>
    </alternativeName>
</protein>
<keyword evidence="4 5" id="KW-0378">Hydrolase</keyword>
<evidence type="ECO:0000313" key="8">
    <source>
        <dbReference type="Proteomes" id="UP000321201"/>
    </source>
</evidence>
<dbReference type="AlphaFoldDB" id="A0A5C7ESF4"/>
<evidence type="ECO:0000256" key="5">
    <source>
        <dbReference type="HAMAP-Rule" id="MF_00265"/>
    </source>
</evidence>
<keyword evidence="8" id="KW-1185">Reference proteome</keyword>
<proteinExistence type="inferred from homology"/>
<reference evidence="7 8" key="1">
    <citation type="submission" date="2019-08" db="EMBL/GenBank/DDBJ databases">
        <title>Pelomicrobium methylotrophicum gen. nov., sp. nov. a moderately thermophilic, facultatively anaerobic, lithoautotrophic and methylotrophic bacterium isolated from a terrestrial mud volcano.</title>
        <authorList>
            <person name="Slobodkina G.B."/>
            <person name="Merkel A.Y."/>
            <person name="Slobodkin A.I."/>
        </authorList>
    </citation>
    <scope>NUCLEOTIDE SEQUENCE [LARGE SCALE GENOMIC DNA]</scope>
    <source>
        <strain evidence="7 8">SM250</strain>
    </source>
</reference>
<dbReference type="InterPro" id="IPR022907">
    <property type="entry name" value="VapC_family"/>
</dbReference>
<feature type="binding site" evidence="5">
    <location>
        <position position="108"/>
    </location>
    <ligand>
        <name>Mg(2+)</name>
        <dbReference type="ChEBI" id="CHEBI:18420"/>
    </ligand>
</feature>
<evidence type="ECO:0000256" key="1">
    <source>
        <dbReference type="ARBA" id="ARBA00022649"/>
    </source>
</evidence>
<dbReference type="Proteomes" id="UP000321201">
    <property type="component" value="Unassembled WGS sequence"/>
</dbReference>
<organism evidence="7 8">
    <name type="scientific">Pelomicrobium methylotrophicum</name>
    <dbReference type="NCBI Taxonomy" id="2602750"/>
    <lineage>
        <taxon>Bacteria</taxon>
        <taxon>Pseudomonadati</taxon>
        <taxon>Pseudomonadota</taxon>
        <taxon>Hydrogenophilia</taxon>
        <taxon>Hydrogenophilia incertae sedis</taxon>
        <taxon>Pelomicrobium</taxon>
    </lineage>
</organism>
<dbReference type="InParanoid" id="A0A5C7ESF4"/>
<dbReference type="GO" id="GO:0004540">
    <property type="term" value="F:RNA nuclease activity"/>
    <property type="evidence" value="ECO:0007669"/>
    <property type="project" value="InterPro"/>
</dbReference>
<dbReference type="HAMAP" id="MF_00265">
    <property type="entry name" value="VapC_Nob1"/>
    <property type="match status" value="1"/>
</dbReference>
<feature type="domain" description="PIN" evidence="6">
    <location>
        <begin position="2"/>
        <end position="133"/>
    </location>
</feature>
<dbReference type="EC" id="3.1.-.-" evidence="5"/>